<reference evidence="2" key="1">
    <citation type="submission" date="2022-08" db="EMBL/GenBank/DDBJ databases">
        <title>A Global Phylogenomic Analysis of the Shiitake Genus Lentinula.</title>
        <authorList>
            <consortium name="DOE Joint Genome Institute"/>
            <person name="Sierra-Patev S."/>
            <person name="Min B."/>
            <person name="Naranjo-Ortiz M."/>
            <person name="Looney B."/>
            <person name="Konkel Z."/>
            <person name="Slot J.C."/>
            <person name="Sakamoto Y."/>
            <person name="Steenwyk J.L."/>
            <person name="Rokas A."/>
            <person name="Carro J."/>
            <person name="Camarero S."/>
            <person name="Ferreira P."/>
            <person name="Molpeceres G."/>
            <person name="Ruiz-Duenas F.J."/>
            <person name="Serrano A."/>
            <person name="Henrissat B."/>
            <person name="Drula E."/>
            <person name="Hughes K.W."/>
            <person name="Mata J.L."/>
            <person name="Ishikawa N.K."/>
            <person name="Vargas-Isla R."/>
            <person name="Ushijima S."/>
            <person name="Smith C.A."/>
            <person name="Ahrendt S."/>
            <person name="Andreopoulos W."/>
            <person name="He G."/>
            <person name="Labutti K."/>
            <person name="Lipzen A."/>
            <person name="Ng V."/>
            <person name="Riley R."/>
            <person name="Sandor L."/>
            <person name="Barry K."/>
            <person name="Martinez A.T."/>
            <person name="Xiao Y."/>
            <person name="Gibbons J.G."/>
            <person name="Terashima K."/>
            <person name="Grigoriev I.V."/>
            <person name="Hibbett D.S."/>
        </authorList>
    </citation>
    <scope>NUCLEOTIDE SEQUENCE</scope>
    <source>
        <strain evidence="2">RHP3577 ss4</strain>
    </source>
</reference>
<feature type="region of interest" description="Disordered" evidence="1">
    <location>
        <begin position="142"/>
        <end position="196"/>
    </location>
</feature>
<dbReference type="EMBL" id="JANVFT010000001">
    <property type="protein sequence ID" value="KAJ4501583.1"/>
    <property type="molecule type" value="Genomic_DNA"/>
</dbReference>
<feature type="region of interest" description="Disordered" evidence="1">
    <location>
        <begin position="215"/>
        <end position="263"/>
    </location>
</feature>
<comment type="caution">
    <text evidence="2">The sequence shown here is derived from an EMBL/GenBank/DDBJ whole genome shotgun (WGS) entry which is preliminary data.</text>
</comment>
<protein>
    <submittedName>
        <fullName evidence="2">Uncharacterized protein</fullName>
    </submittedName>
</protein>
<accession>A0ABQ8VYX5</accession>
<name>A0ABQ8VYX5_9AGAR</name>
<feature type="compositionally biased region" description="Polar residues" evidence="1">
    <location>
        <begin position="1"/>
        <end position="10"/>
    </location>
</feature>
<feature type="compositionally biased region" description="Low complexity" evidence="1">
    <location>
        <begin position="215"/>
        <end position="224"/>
    </location>
</feature>
<organism evidence="2 3">
    <name type="scientific">Lentinula lateritia</name>
    <dbReference type="NCBI Taxonomy" id="40482"/>
    <lineage>
        <taxon>Eukaryota</taxon>
        <taxon>Fungi</taxon>
        <taxon>Dikarya</taxon>
        <taxon>Basidiomycota</taxon>
        <taxon>Agaricomycotina</taxon>
        <taxon>Agaricomycetes</taxon>
        <taxon>Agaricomycetidae</taxon>
        <taxon>Agaricales</taxon>
        <taxon>Marasmiineae</taxon>
        <taxon>Omphalotaceae</taxon>
        <taxon>Lentinula</taxon>
    </lineage>
</organism>
<gene>
    <name evidence="2" type="ORF">C8R41DRAFT_805092</name>
</gene>
<feature type="compositionally biased region" description="Polar residues" evidence="1">
    <location>
        <begin position="301"/>
        <end position="314"/>
    </location>
</feature>
<evidence type="ECO:0000313" key="2">
    <source>
        <dbReference type="EMBL" id="KAJ4501583.1"/>
    </source>
</evidence>
<evidence type="ECO:0000313" key="3">
    <source>
        <dbReference type="Proteomes" id="UP001150217"/>
    </source>
</evidence>
<dbReference type="Proteomes" id="UP001150217">
    <property type="component" value="Unassembled WGS sequence"/>
</dbReference>
<sequence length="474" mass="51762">MEPGPSTRNAQMPFDDFTRTQGSFSSSLVSKLDTVVWQMPPPSNPALQRLMDKANKDVSRMNPPPSESNWNFLPSIVAPDVVGSSSRPFTRSTDKRLHSITSFEINPAIAKLVDPVLLKSVADAASQKAQERSRTLGLVMKRRKSNSKSTKAEKFTTGKSRASRAVNSGMIEKSRSVPKRKERGSAKEISGSSLHPKSLTHECSTFKRPVFDDSFSIPSSSTASPELLDDSMSIDETHSPDTSLMSPSPSFIPAMKHPPLKRGTSPNLLPLLTTRLLSHHTTLSAKISNAAAVDVGCHSPLMSNGTRAQRVRNAQSREARSVPIVTSKIPPKAVQVPALSVVPPPMSHPLPSANPPALGMRRVNSFPAKNVRLADSSNNIGVVKDLPTKQRPFKTPFLPTTQRSNTGQTLAVNATYLRTEKSPGSRMNDVHREALARTIEETEPHGMVCDDAETSYEHDSFDMDALEETLKQYD</sequence>
<feature type="compositionally biased region" description="Polar residues" evidence="1">
    <location>
        <begin position="240"/>
        <end position="249"/>
    </location>
</feature>
<feature type="region of interest" description="Disordered" evidence="1">
    <location>
        <begin position="299"/>
        <end position="319"/>
    </location>
</feature>
<proteinExistence type="predicted"/>
<feature type="region of interest" description="Disordered" evidence="1">
    <location>
        <begin position="1"/>
        <end position="22"/>
    </location>
</feature>
<keyword evidence="3" id="KW-1185">Reference proteome</keyword>
<evidence type="ECO:0000256" key="1">
    <source>
        <dbReference type="SAM" id="MobiDB-lite"/>
    </source>
</evidence>